<comment type="caution">
    <text evidence="3">The sequence shown here is derived from an EMBL/GenBank/DDBJ whole genome shotgun (WGS) entry which is preliminary data.</text>
</comment>
<accession>A0A7C5P9T1</accession>
<gene>
    <name evidence="3" type="ORF">ENL70_02090</name>
</gene>
<reference evidence="3" key="1">
    <citation type="journal article" date="2020" name="mSystems">
        <title>Genome- and Community-Level Interaction Insights into Carbon Utilization and Element Cycling Functions of Hydrothermarchaeota in Hydrothermal Sediment.</title>
        <authorList>
            <person name="Zhou Z."/>
            <person name="Liu Y."/>
            <person name="Xu W."/>
            <person name="Pan J."/>
            <person name="Luo Z.H."/>
            <person name="Li M."/>
        </authorList>
    </citation>
    <scope>NUCLEOTIDE SEQUENCE [LARGE SCALE GENOMIC DNA]</scope>
    <source>
        <strain evidence="3">SpSt-1019</strain>
    </source>
</reference>
<evidence type="ECO:0000313" key="3">
    <source>
        <dbReference type="EMBL" id="HHI65326.1"/>
    </source>
</evidence>
<protein>
    <submittedName>
        <fullName evidence="3">Glycosyltransferase</fullName>
    </submittedName>
</protein>
<name>A0A7C5P9T1_9BACT</name>
<dbReference type="EMBL" id="DRUY01000072">
    <property type="protein sequence ID" value="HHI65326.1"/>
    <property type="molecule type" value="Genomic_DNA"/>
</dbReference>
<dbReference type="CDD" id="cd06533">
    <property type="entry name" value="Glyco_transf_WecG_TagA"/>
    <property type="match status" value="1"/>
</dbReference>
<evidence type="ECO:0000256" key="1">
    <source>
        <dbReference type="ARBA" id="ARBA00022676"/>
    </source>
</evidence>
<dbReference type="PANTHER" id="PTHR34136:SF1">
    <property type="entry name" value="UDP-N-ACETYL-D-MANNOSAMINURONIC ACID TRANSFERASE"/>
    <property type="match status" value="1"/>
</dbReference>
<evidence type="ECO:0000256" key="2">
    <source>
        <dbReference type="ARBA" id="ARBA00022679"/>
    </source>
</evidence>
<dbReference type="GO" id="GO:0016758">
    <property type="term" value="F:hexosyltransferase activity"/>
    <property type="evidence" value="ECO:0007669"/>
    <property type="project" value="TreeGrafter"/>
</dbReference>
<proteinExistence type="predicted"/>
<organism evidence="3">
    <name type="scientific">Thermodesulfobium narugense</name>
    <dbReference type="NCBI Taxonomy" id="184064"/>
    <lineage>
        <taxon>Bacteria</taxon>
        <taxon>Pseudomonadati</taxon>
        <taxon>Thermodesulfobiota</taxon>
        <taxon>Thermodesulfobiia</taxon>
        <taxon>Thermodesulfobiales</taxon>
        <taxon>Thermodesulfobiaceae</taxon>
        <taxon>Thermodesulfobium</taxon>
    </lineage>
</organism>
<keyword evidence="1" id="KW-0328">Glycosyltransferase</keyword>
<dbReference type="NCBIfam" id="TIGR00696">
    <property type="entry name" value="wecG_tagA_cpsF"/>
    <property type="match status" value="1"/>
</dbReference>
<dbReference type="AlphaFoldDB" id="A0A7C5P9T1"/>
<dbReference type="InterPro" id="IPR004629">
    <property type="entry name" value="WecG_TagA_CpsF"/>
</dbReference>
<keyword evidence="2 3" id="KW-0808">Transferase</keyword>
<sequence>MRKFLFDKVPVDIVSLEEILNLFEERLVNNLGLRIITLNPEMVMFAMRNNDVSYRMLETFNRADLIVPDGIGIAFFLNTKRVCGIDLIPYFLEICKRHKRGIYLVGSSNEVVQTLSEKFLKMGIDVVGYENGYFENFKPSLGRIVSSNASFVLAAMGFPKQELFLNELFSIKPNIIGMGVGGSFDVLSGKKKRAPKIFISLGLEWLYRLISEPKRAKRMLVLPKFAILALFWKIKKFFRR</sequence>
<dbReference type="PANTHER" id="PTHR34136">
    <property type="match status" value="1"/>
</dbReference>
<dbReference type="Pfam" id="PF03808">
    <property type="entry name" value="Glyco_tran_WecG"/>
    <property type="match status" value="1"/>
</dbReference>